<feature type="repeat" description="NHL" evidence="2">
    <location>
        <begin position="80"/>
        <end position="123"/>
    </location>
</feature>
<dbReference type="SUPFAM" id="SSF63825">
    <property type="entry name" value="YWTD domain"/>
    <property type="match status" value="1"/>
</dbReference>
<evidence type="ECO:0000256" key="1">
    <source>
        <dbReference type="ARBA" id="ARBA00022737"/>
    </source>
</evidence>
<dbReference type="PANTHER" id="PTHR24104">
    <property type="entry name" value="E3 UBIQUITIN-PROTEIN LIGASE NHLRC1-RELATED"/>
    <property type="match status" value="1"/>
</dbReference>
<dbReference type="Gene3D" id="2.120.10.30">
    <property type="entry name" value="TolB, C-terminal domain"/>
    <property type="match status" value="1"/>
</dbReference>
<dbReference type="PROSITE" id="PS51125">
    <property type="entry name" value="NHL"/>
    <property type="match status" value="1"/>
</dbReference>
<comment type="caution">
    <text evidence="4">The sequence shown here is derived from an EMBL/GenBank/DDBJ whole genome shotgun (WGS) entry which is preliminary data.</text>
</comment>
<evidence type="ECO:0000313" key="5">
    <source>
        <dbReference type="Proteomes" id="UP001139125"/>
    </source>
</evidence>
<dbReference type="InterPro" id="IPR050952">
    <property type="entry name" value="TRIM-NHL_E3_ligases"/>
</dbReference>
<name>A0A9X2L1G9_9BACT</name>
<evidence type="ECO:0008006" key="6">
    <source>
        <dbReference type="Google" id="ProtNLM"/>
    </source>
</evidence>
<dbReference type="AlphaFoldDB" id="A0A9X2L1G9"/>
<keyword evidence="1" id="KW-0677">Repeat</keyword>
<dbReference type="Proteomes" id="UP001139125">
    <property type="component" value="Unassembled WGS sequence"/>
</dbReference>
<keyword evidence="3" id="KW-1133">Transmembrane helix</keyword>
<dbReference type="PANTHER" id="PTHR24104:SF25">
    <property type="entry name" value="PROTEIN LIN-41"/>
    <property type="match status" value="1"/>
</dbReference>
<dbReference type="RefSeq" id="WP_255132599.1">
    <property type="nucleotide sequence ID" value="NZ_JANDBC010000001.1"/>
</dbReference>
<protein>
    <recommendedName>
        <fullName evidence="6">NHL repeat-containing protein</fullName>
    </recommendedName>
</protein>
<keyword evidence="5" id="KW-1185">Reference proteome</keyword>
<evidence type="ECO:0000313" key="4">
    <source>
        <dbReference type="EMBL" id="MCP9290482.1"/>
    </source>
</evidence>
<organism evidence="4 5">
    <name type="scientific">Gracilimonas sediminicola</name>
    <dbReference type="NCBI Taxonomy" id="2952158"/>
    <lineage>
        <taxon>Bacteria</taxon>
        <taxon>Pseudomonadati</taxon>
        <taxon>Balneolota</taxon>
        <taxon>Balneolia</taxon>
        <taxon>Balneolales</taxon>
        <taxon>Balneolaceae</taxon>
        <taxon>Gracilimonas</taxon>
    </lineage>
</organism>
<proteinExistence type="predicted"/>
<reference evidence="4" key="1">
    <citation type="submission" date="2022-06" db="EMBL/GenBank/DDBJ databases">
        <title>Gracilimonas sp. CAU 1638 isolated from sea sediment.</title>
        <authorList>
            <person name="Kim W."/>
        </authorList>
    </citation>
    <scope>NUCLEOTIDE SEQUENCE</scope>
    <source>
        <strain evidence="4">CAU 1638</strain>
    </source>
</reference>
<evidence type="ECO:0000256" key="2">
    <source>
        <dbReference type="PROSITE-ProRule" id="PRU00504"/>
    </source>
</evidence>
<sequence length="288" mass="32154">MNIEHRTLNDEVGLLPVIIRVCCSFLFSILIIPNTSGQSLQTLHSGLDNATGLYVTQNSVYVVEQGKDRVLKLDHSGKLVDTIGGKGGGNYQFSKPVDVDATNGLKIFVTDFNNRRVQVFDRRGQYLSSISASDAFGTNRPYNPTQVAVNGLGEVFFVDEAENYIRRFDLDSNLLDEFRIPSEVKSVDEMNVTSREILILDKESETIHRLSLNGNYEGFFTANGVQALFATEGGIWRAFSDRVEFENRSRQTRNINLSTDLKATDMQVVDGMIFILSSGNLYKIPSSE</sequence>
<evidence type="ECO:0000256" key="3">
    <source>
        <dbReference type="SAM" id="Phobius"/>
    </source>
</evidence>
<dbReference type="InterPro" id="IPR011042">
    <property type="entry name" value="6-blade_b-propeller_TolB-like"/>
</dbReference>
<feature type="transmembrane region" description="Helical" evidence="3">
    <location>
        <begin position="12"/>
        <end position="32"/>
    </location>
</feature>
<keyword evidence="3" id="KW-0472">Membrane</keyword>
<keyword evidence="3" id="KW-0812">Transmembrane</keyword>
<dbReference type="EMBL" id="JANDBC010000001">
    <property type="protein sequence ID" value="MCP9290482.1"/>
    <property type="molecule type" value="Genomic_DNA"/>
</dbReference>
<dbReference type="InterPro" id="IPR001258">
    <property type="entry name" value="NHL_repeat"/>
</dbReference>
<dbReference type="Pfam" id="PF01436">
    <property type="entry name" value="NHL"/>
    <property type="match status" value="1"/>
</dbReference>
<dbReference type="GO" id="GO:0008270">
    <property type="term" value="F:zinc ion binding"/>
    <property type="evidence" value="ECO:0007669"/>
    <property type="project" value="UniProtKB-KW"/>
</dbReference>
<accession>A0A9X2L1G9</accession>
<gene>
    <name evidence="4" type="ORF">NM125_02665</name>
</gene>